<accession>A0A8H7ARK5</accession>
<evidence type="ECO:0000256" key="6">
    <source>
        <dbReference type="SAM" id="MobiDB-lite"/>
    </source>
</evidence>
<feature type="region of interest" description="Disordered" evidence="6">
    <location>
        <begin position="394"/>
        <end position="438"/>
    </location>
</feature>
<evidence type="ECO:0000256" key="2">
    <source>
        <dbReference type="ARBA" id="ARBA00019062"/>
    </source>
</evidence>
<dbReference type="AlphaFoldDB" id="A0A8H7ARK5"/>
<dbReference type="Pfam" id="PF09468">
    <property type="entry name" value="RNase_H2-Ydr279"/>
    <property type="match status" value="1"/>
</dbReference>
<dbReference type="GO" id="GO:0032299">
    <property type="term" value="C:ribonuclease H2 complex"/>
    <property type="evidence" value="ECO:0007669"/>
    <property type="project" value="InterPro"/>
</dbReference>
<feature type="domain" description="Ribonuclease H2 subunit B wHTH" evidence="7">
    <location>
        <begin position="149"/>
        <end position="353"/>
    </location>
</feature>
<evidence type="ECO:0000256" key="3">
    <source>
        <dbReference type="ARBA" id="ARBA00023242"/>
    </source>
</evidence>
<dbReference type="InterPro" id="IPR040456">
    <property type="entry name" value="RNase_H2_suB"/>
</dbReference>
<protein>
    <recommendedName>
        <fullName evidence="2">Ribonuclease H2 subunit B</fullName>
    </recommendedName>
    <alternativeName>
        <fullName evidence="5">Ribonuclease HI subunit B</fullName>
    </alternativeName>
</protein>
<dbReference type="PANTHER" id="PTHR13383">
    <property type="entry name" value="RIBONUCLEASE H2 SUBUNIT B"/>
    <property type="match status" value="1"/>
</dbReference>
<feature type="compositionally biased region" description="Basic and acidic residues" evidence="6">
    <location>
        <begin position="394"/>
        <end position="435"/>
    </location>
</feature>
<evidence type="ECO:0000256" key="5">
    <source>
        <dbReference type="ARBA" id="ARBA00033464"/>
    </source>
</evidence>
<evidence type="ECO:0000259" key="8">
    <source>
        <dbReference type="Pfam" id="PF17745"/>
    </source>
</evidence>
<dbReference type="PANTHER" id="PTHR13383:SF11">
    <property type="entry name" value="RIBONUCLEASE H2 SUBUNIT B"/>
    <property type="match status" value="1"/>
</dbReference>
<organism evidence="9 10">
    <name type="scientific">Endocarpon pusillum</name>
    <dbReference type="NCBI Taxonomy" id="364733"/>
    <lineage>
        <taxon>Eukaryota</taxon>
        <taxon>Fungi</taxon>
        <taxon>Dikarya</taxon>
        <taxon>Ascomycota</taxon>
        <taxon>Pezizomycotina</taxon>
        <taxon>Eurotiomycetes</taxon>
        <taxon>Chaetothyriomycetidae</taxon>
        <taxon>Verrucariales</taxon>
        <taxon>Verrucariaceae</taxon>
        <taxon>Endocarpon</taxon>
    </lineage>
</organism>
<keyword evidence="3" id="KW-0539">Nucleus</keyword>
<dbReference type="Gene3D" id="1.10.20.120">
    <property type="match status" value="1"/>
</dbReference>
<keyword evidence="10" id="KW-1185">Reference proteome</keyword>
<sequence>MGVHTRSSASSSPVKLKIPTKAALPCAEGEPYSTFILPSNTSSDARFVLLQHPRDGARRRFYFCPSKGIYEITKINANIRDLRSILFTPDRDVTTLQAGKIEDELHESTIIGMEAGSSGISSIAENRPCKGYVNKTAEIFVATPFDPVFILLPLLDQSATTSRTQPGDGFFRPFDDILDEHQGDDRHLRHVLNDPTFRPTLLTAMSHVCDTVNAGDEDMYRLNMLKLYSYILSKARKAVENGLPASMEERFVTRSLEVPMLGVKRVESGVSCSTEETDAAVERLVPDMSESQSSIASLSTSASISEISSISSATSIGIVDHAPSEVLCHLQRLRTAMSFITTSYLNPILSTKLAELSCDSKALPDFAPLDEHLQHLAKLRAEALATRPLSDFSRKRNLGEDDEAAGDRAEKKRKQEEDDKKKRSQESRGVRDLKKVNVSGMKKMSDFFAKKGPTATSKA</sequence>
<dbReference type="InterPro" id="IPR041195">
    <property type="entry name" value="Rnh202_N"/>
</dbReference>
<dbReference type="CDD" id="cd09270">
    <property type="entry name" value="RNase_H2-B"/>
    <property type="match status" value="1"/>
</dbReference>
<proteinExistence type="predicted"/>
<feature type="domain" description="Rnh202 triple barrel" evidence="8">
    <location>
        <begin position="36"/>
        <end position="146"/>
    </location>
</feature>
<dbReference type="Pfam" id="PF17745">
    <property type="entry name" value="Ydr279_N"/>
    <property type="match status" value="1"/>
</dbReference>
<dbReference type="Proteomes" id="UP000606974">
    <property type="component" value="Unassembled WGS sequence"/>
</dbReference>
<evidence type="ECO:0000313" key="9">
    <source>
        <dbReference type="EMBL" id="KAF7511687.1"/>
    </source>
</evidence>
<evidence type="ECO:0000256" key="1">
    <source>
        <dbReference type="ARBA" id="ARBA00004123"/>
    </source>
</evidence>
<comment type="caution">
    <text evidence="9">The sequence shown here is derived from an EMBL/GenBank/DDBJ whole genome shotgun (WGS) entry which is preliminary data.</text>
</comment>
<dbReference type="OrthoDB" id="29098at2759"/>
<reference evidence="9" key="1">
    <citation type="submission" date="2020-02" db="EMBL/GenBank/DDBJ databases">
        <authorList>
            <person name="Palmer J.M."/>
        </authorList>
    </citation>
    <scope>NUCLEOTIDE SEQUENCE</scope>
    <source>
        <strain evidence="9">EPUS1.4</strain>
        <tissue evidence="9">Thallus</tissue>
    </source>
</reference>
<gene>
    <name evidence="9" type="ORF">GJ744_003850</name>
</gene>
<dbReference type="GO" id="GO:0005654">
    <property type="term" value="C:nucleoplasm"/>
    <property type="evidence" value="ECO:0007669"/>
    <property type="project" value="TreeGrafter"/>
</dbReference>
<evidence type="ECO:0000259" key="7">
    <source>
        <dbReference type="Pfam" id="PF09468"/>
    </source>
</evidence>
<dbReference type="GO" id="GO:0006401">
    <property type="term" value="P:RNA catabolic process"/>
    <property type="evidence" value="ECO:0007669"/>
    <property type="project" value="TreeGrafter"/>
</dbReference>
<comment type="function">
    <text evidence="4">Non catalytic subunit of RNase H2, an endonuclease that specifically degrades the RNA of RNA:DNA hybrids. Participates in DNA replication, possibly by mediating the removal of lagging-strand Okazaki fragment RNA primers during DNA replication. Mediates the excision of single ribonucleotides from DNA:RNA duplexes.</text>
</comment>
<dbReference type="EMBL" id="JAACFV010000018">
    <property type="protein sequence ID" value="KAF7511687.1"/>
    <property type="molecule type" value="Genomic_DNA"/>
</dbReference>
<evidence type="ECO:0000313" key="10">
    <source>
        <dbReference type="Proteomes" id="UP000606974"/>
    </source>
</evidence>
<dbReference type="InterPro" id="IPR019024">
    <property type="entry name" value="RNase_H2_suB_wHTH"/>
</dbReference>
<name>A0A8H7ARK5_9EURO</name>
<comment type="subcellular location">
    <subcellularLocation>
        <location evidence="1">Nucleus</location>
    </subcellularLocation>
</comment>
<evidence type="ECO:0000256" key="4">
    <source>
        <dbReference type="ARBA" id="ARBA00024778"/>
    </source>
</evidence>